<dbReference type="KEGG" id="cjj:CJJ81176_1048"/>
<reference evidence="3" key="1">
    <citation type="submission" date="2006-12" db="EMBL/GenBank/DDBJ databases">
        <authorList>
            <person name="Fouts D.E."/>
            <person name="Nelson K.E."/>
            <person name="Sebastian Y."/>
        </authorList>
    </citation>
    <scope>NUCLEOTIDE SEQUENCE [LARGE SCALE GENOMIC DNA]</scope>
    <source>
        <strain evidence="3">81-176</strain>
    </source>
</reference>
<dbReference type="EMBL" id="CP000538">
    <property type="protein sequence ID" value="EAQ72125.1"/>
    <property type="molecule type" value="Genomic_DNA"/>
</dbReference>
<name>A0A0H3P9C5_CAMJJ</name>
<evidence type="ECO:0000256" key="1">
    <source>
        <dbReference type="SAM" id="SignalP"/>
    </source>
</evidence>
<organism evidence="2 3">
    <name type="scientific">Campylobacter jejuni subsp. jejuni serotype O:23/36 (strain 81-176)</name>
    <dbReference type="NCBI Taxonomy" id="354242"/>
    <lineage>
        <taxon>Bacteria</taxon>
        <taxon>Pseudomonadati</taxon>
        <taxon>Campylobacterota</taxon>
        <taxon>Epsilonproteobacteria</taxon>
        <taxon>Campylobacterales</taxon>
        <taxon>Campylobacteraceae</taxon>
        <taxon>Campylobacter</taxon>
    </lineage>
</organism>
<sequence>MFKKFLIFIVPILFLSACATKQDTFAQVNQISKNSQCSSCESPGGFEAKIKGLLYISDVGIQCCANKRTLDTGIALKKVYLHRFYDLKEEQKVLNAKGKKLFVDVNFNAVFYTYLKQELEARGIVVLDNNDQNSPYVSKIDLEFISYGATQDAIGLHSKLVGVLQVSDINKNKKFTIRTKQDVQGFDDLKETTFYTHLLIKQMANKAASLISEL</sequence>
<dbReference type="PROSITE" id="PS51257">
    <property type="entry name" value="PROKAR_LIPOPROTEIN"/>
    <property type="match status" value="1"/>
</dbReference>
<evidence type="ECO:0000313" key="2">
    <source>
        <dbReference type="EMBL" id="EAQ72125.1"/>
    </source>
</evidence>
<dbReference type="eggNOG" id="ENOG5030YGZ">
    <property type="taxonomic scope" value="Bacteria"/>
</dbReference>
<dbReference type="NCBIfam" id="NF041252">
    <property type="entry name" value="outer_memb_MapA"/>
    <property type="match status" value="1"/>
</dbReference>
<feature type="chain" id="PRO_5005442128" evidence="1">
    <location>
        <begin position="22"/>
        <end position="214"/>
    </location>
</feature>
<dbReference type="RefSeq" id="WP_002869124.1">
    <property type="nucleotide sequence ID" value="NC_008787.1"/>
</dbReference>
<proteinExistence type="predicted"/>
<protein>
    <submittedName>
        <fullName evidence="2">Outer membrane liproprotein MapA</fullName>
    </submittedName>
</protein>
<keyword evidence="1" id="KW-0732">Signal</keyword>
<gene>
    <name evidence="2" type="primary">mapA</name>
    <name evidence="2" type="ordered locus">CJJ81176_1048</name>
</gene>
<evidence type="ECO:0000313" key="3">
    <source>
        <dbReference type="Proteomes" id="UP000000646"/>
    </source>
</evidence>
<dbReference type="HOGENOM" id="CLU_1286828_0_0_7"/>
<feature type="signal peptide" evidence="1">
    <location>
        <begin position="1"/>
        <end position="21"/>
    </location>
</feature>
<dbReference type="AlphaFoldDB" id="A0A0H3P9C5"/>
<dbReference type="Proteomes" id="UP000000646">
    <property type="component" value="Chromosome"/>
</dbReference>
<dbReference type="InterPro" id="IPR053486">
    <property type="entry name" value="MapA_lipoprotein"/>
</dbReference>
<accession>A0A0H3P9C5</accession>